<evidence type="ECO:0000313" key="9">
    <source>
        <dbReference type="Proteomes" id="UP000625804"/>
    </source>
</evidence>
<comment type="function">
    <text evidence="2 5">PPIases accelerate the folding of proteins. It catalyzes the cis-trans isomerization of proline imidic peptide bonds in oligopeptides.</text>
</comment>
<comment type="catalytic activity">
    <reaction evidence="1 5">
        <text>[protein]-peptidylproline (omega=180) = [protein]-peptidylproline (omega=0)</text>
        <dbReference type="Rhea" id="RHEA:16237"/>
        <dbReference type="Rhea" id="RHEA-COMP:10747"/>
        <dbReference type="Rhea" id="RHEA-COMP:10748"/>
        <dbReference type="ChEBI" id="CHEBI:83833"/>
        <dbReference type="ChEBI" id="CHEBI:83834"/>
        <dbReference type="EC" id="5.2.1.8"/>
    </reaction>
</comment>
<protein>
    <recommendedName>
        <fullName evidence="5">Peptidyl-prolyl cis-trans isomerase</fullName>
        <shortName evidence="5">PPIase</shortName>
        <ecNumber evidence="5">5.2.1.8</ecNumber>
    </recommendedName>
</protein>
<comment type="similarity">
    <text evidence="5">Belongs to the cyclophilin-type PPIase family.</text>
</comment>
<dbReference type="InterPro" id="IPR029000">
    <property type="entry name" value="Cyclophilin-like_dom_sf"/>
</dbReference>
<keyword evidence="5" id="KW-0732">Signal</keyword>
<dbReference type="Proteomes" id="UP000625804">
    <property type="component" value="Unassembled WGS sequence"/>
</dbReference>
<evidence type="ECO:0000256" key="6">
    <source>
        <dbReference type="SAM" id="MobiDB-lite"/>
    </source>
</evidence>
<dbReference type="EC" id="5.2.1.8" evidence="5"/>
<evidence type="ECO:0000256" key="3">
    <source>
        <dbReference type="ARBA" id="ARBA00023110"/>
    </source>
</evidence>
<keyword evidence="3 5" id="KW-0697">Rotamase</keyword>
<name>A0A8J8GG26_9BACI</name>
<dbReference type="EMBL" id="JABTTE010000008">
    <property type="protein sequence ID" value="NSL51665.1"/>
    <property type="molecule type" value="Genomic_DNA"/>
</dbReference>
<dbReference type="InterPro" id="IPR002130">
    <property type="entry name" value="Cyclophilin-type_PPIase_dom"/>
</dbReference>
<proteinExistence type="inferred from homology"/>
<comment type="caution">
    <text evidence="8">The sequence shown here is derived from an EMBL/GenBank/DDBJ whole genome shotgun (WGS) entry which is preliminary data.</text>
</comment>
<evidence type="ECO:0000256" key="1">
    <source>
        <dbReference type="ARBA" id="ARBA00000971"/>
    </source>
</evidence>
<evidence type="ECO:0000256" key="4">
    <source>
        <dbReference type="ARBA" id="ARBA00023235"/>
    </source>
</evidence>
<gene>
    <name evidence="8" type="ORF">HR057_07770</name>
</gene>
<evidence type="ECO:0000259" key="7">
    <source>
        <dbReference type="PROSITE" id="PS50072"/>
    </source>
</evidence>
<keyword evidence="9" id="KW-1185">Reference proteome</keyword>
<accession>A0A8J8GG26</accession>
<dbReference type="SUPFAM" id="SSF50891">
    <property type="entry name" value="Cyclophilin-like"/>
    <property type="match status" value="1"/>
</dbReference>
<feature type="compositionally biased region" description="Polar residues" evidence="6">
    <location>
        <begin position="30"/>
        <end position="43"/>
    </location>
</feature>
<keyword evidence="4 5" id="KW-0413">Isomerase</keyword>
<dbReference type="RefSeq" id="WP_173730871.1">
    <property type="nucleotide sequence ID" value="NZ_JABTTE010000008.1"/>
</dbReference>
<reference evidence="8" key="1">
    <citation type="submission" date="2020-06" db="EMBL/GenBank/DDBJ databases">
        <title>A novel thermopfilic bacterium from Erzurum, Turkey.</title>
        <authorList>
            <person name="Adiguzel A."/>
            <person name="Ay H."/>
            <person name="Baltaci M.O."/>
        </authorList>
    </citation>
    <scope>NUCLEOTIDE SEQUENCE</scope>
    <source>
        <strain evidence="8">P2</strain>
    </source>
</reference>
<dbReference type="InterPro" id="IPR020892">
    <property type="entry name" value="Cyclophilin-type_PPIase_CS"/>
</dbReference>
<feature type="domain" description="PPIase cyclophilin-type" evidence="7">
    <location>
        <begin position="69"/>
        <end position="248"/>
    </location>
</feature>
<organism evidence="8 9">
    <name type="scientific">Calidifontibacillus erzurumensis</name>
    <dbReference type="NCBI Taxonomy" id="2741433"/>
    <lineage>
        <taxon>Bacteria</taxon>
        <taxon>Bacillati</taxon>
        <taxon>Bacillota</taxon>
        <taxon>Bacilli</taxon>
        <taxon>Bacillales</taxon>
        <taxon>Bacillaceae</taxon>
        <taxon>Calidifontibacillus/Schinkia group</taxon>
        <taxon>Calidifontibacillus</taxon>
    </lineage>
</organism>
<sequence length="251" mass="27816">MKKIFFYTILILIIAIMSACGASDQDRNQNAENETVEKNGNQTDESDEEIQNEISTLPQFDPVSEGQPVVTVKTSMGDIVIKLFPEQAPKAVENFLTHSQNGYYNGLTFHRVMNDFMIQGGDPNGDGTGGESIWGEPFEDEFSPELAHFRGALSMANSGPDTNGSQFFIVQAKTVDEELIEQMKQLNFPEIIINKYKEVGGTPWLDNRHTVFGQVIKGMDVVDKIAAVEVNSTTNAPIEPVIINQIIVNEK</sequence>
<evidence type="ECO:0000313" key="8">
    <source>
        <dbReference type="EMBL" id="NSL51665.1"/>
    </source>
</evidence>
<dbReference type="GO" id="GO:0006457">
    <property type="term" value="P:protein folding"/>
    <property type="evidence" value="ECO:0007669"/>
    <property type="project" value="InterPro"/>
</dbReference>
<dbReference type="PANTHER" id="PTHR45625:SF4">
    <property type="entry name" value="PEPTIDYLPROLYL ISOMERASE DOMAIN AND WD REPEAT-CONTAINING PROTEIN 1"/>
    <property type="match status" value="1"/>
</dbReference>
<feature type="signal peptide" evidence="5">
    <location>
        <begin position="1"/>
        <end position="22"/>
    </location>
</feature>
<dbReference type="PROSITE" id="PS50072">
    <property type="entry name" value="CSA_PPIASE_2"/>
    <property type="match status" value="1"/>
</dbReference>
<dbReference type="Pfam" id="PF00160">
    <property type="entry name" value="Pro_isomerase"/>
    <property type="match status" value="1"/>
</dbReference>
<feature type="region of interest" description="Disordered" evidence="6">
    <location>
        <begin position="25"/>
        <end position="50"/>
    </location>
</feature>
<feature type="chain" id="PRO_5035338981" description="Peptidyl-prolyl cis-trans isomerase" evidence="5">
    <location>
        <begin position="23"/>
        <end position="251"/>
    </location>
</feature>
<evidence type="ECO:0000256" key="2">
    <source>
        <dbReference type="ARBA" id="ARBA00002388"/>
    </source>
</evidence>
<dbReference type="PANTHER" id="PTHR45625">
    <property type="entry name" value="PEPTIDYL-PROLYL CIS-TRANS ISOMERASE-RELATED"/>
    <property type="match status" value="1"/>
</dbReference>
<dbReference type="GO" id="GO:0003755">
    <property type="term" value="F:peptidyl-prolyl cis-trans isomerase activity"/>
    <property type="evidence" value="ECO:0007669"/>
    <property type="project" value="UniProtKB-UniRule"/>
</dbReference>
<dbReference type="AlphaFoldDB" id="A0A8J8GG26"/>
<evidence type="ECO:0000256" key="5">
    <source>
        <dbReference type="RuleBase" id="RU363019"/>
    </source>
</evidence>
<dbReference type="PRINTS" id="PR00153">
    <property type="entry name" value="CSAPPISMRASE"/>
</dbReference>
<dbReference type="PROSITE" id="PS51257">
    <property type="entry name" value="PROKAR_LIPOPROTEIN"/>
    <property type="match status" value="1"/>
</dbReference>
<dbReference type="PROSITE" id="PS00170">
    <property type="entry name" value="CSA_PPIASE_1"/>
    <property type="match status" value="1"/>
</dbReference>
<dbReference type="Gene3D" id="2.40.100.10">
    <property type="entry name" value="Cyclophilin-like"/>
    <property type="match status" value="1"/>
</dbReference>
<dbReference type="InterPro" id="IPR044666">
    <property type="entry name" value="Cyclophilin_A-like"/>
</dbReference>